<evidence type="ECO:0000313" key="2">
    <source>
        <dbReference type="EMBL" id="WOQ69030.1"/>
    </source>
</evidence>
<accession>A0AAU0MFS0</accession>
<dbReference type="Pfam" id="PF00665">
    <property type="entry name" value="rve"/>
    <property type="match status" value="1"/>
</dbReference>
<dbReference type="SUPFAM" id="SSF46689">
    <property type="entry name" value="Homeodomain-like"/>
    <property type="match status" value="1"/>
</dbReference>
<dbReference type="KEGG" id="mliy:RYJ27_09990"/>
<dbReference type="InterPro" id="IPR001584">
    <property type="entry name" value="Integrase_cat-core"/>
</dbReference>
<dbReference type="InterPro" id="IPR047656">
    <property type="entry name" value="IS481-like_transpos"/>
</dbReference>
<dbReference type="InterPro" id="IPR009057">
    <property type="entry name" value="Homeodomain-like_sf"/>
</dbReference>
<dbReference type="AlphaFoldDB" id="A0AAU0MFS0"/>
<dbReference type="Pfam" id="PF13565">
    <property type="entry name" value="HTH_32"/>
    <property type="match status" value="1"/>
</dbReference>
<dbReference type="Gene3D" id="3.30.420.10">
    <property type="entry name" value="Ribonuclease H-like superfamily/Ribonuclease H"/>
    <property type="match status" value="1"/>
</dbReference>
<dbReference type="PANTHER" id="PTHR35004">
    <property type="entry name" value="TRANSPOSASE RV3428C-RELATED"/>
    <property type="match status" value="1"/>
</dbReference>
<dbReference type="NCBIfam" id="NF033577">
    <property type="entry name" value="transpos_IS481"/>
    <property type="match status" value="1"/>
</dbReference>
<evidence type="ECO:0000259" key="1">
    <source>
        <dbReference type="PROSITE" id="PS50994"/>
    </source>
</evidence>
<keyword evidence="3" id="KW-1185">Reference proteome</keyword>
<feature type="domain" description="Integrase catalytic" evidence="1">
    <location>
        <begin position="132"/>
        <end position="298"/>
    </location>
</feature>
<organism evidence="2 3">
    <name type="scientific">Microbacterium limosum</name>
    <dbReference type="NCBI Taxonomy" id="3079935"/>
    <lineage>
        <taxon>Bacteria</taxon>
        <taxon>Bacillati</taxon>
        <taxon>Actinomycetota</taxon>
        <taxon>Actinomycetes</taxon>
        <taxon>Micrococcales</taxon>
        <taxon>Microbacteriaceae</taxon>
        <taxon>Microbacterium</taxon>
    </lineage>
</organism>
<dbReference type="InterPro" id="IPR012337">
    <property type="entry name" value="RNaseH-like_sf"/>
</dbReference>
<dbReference type="GO" id="GO:0015074">
    <property type="term" value="P:DNA integration"/>
    <property type="evidence" value="ECO:0007669"/>
    <property type="project" value="InterPro"/>
</dbReference>
<dbReference type="EMBL" id="CP137080">
    <property type="protein sequence ID" value="WOQ69030.1"/>
    <property type="molecule type" value="Genomic_DNA"/>
</dbReference>
<reference evidence="2 3" key="1">
    <citation type="submission" date="2023-10" db="EMBL/GenBank/DDBJ databases">
        <title>Y20.</title>
        <authorList>
            <person name="Zhang G."/>
            <person name="Ding Y."/>
        </authorList>
    </citation>
    <scope>NUCLEOTIDE SEQUENCE [LARGE SCALE GENOMIC DNA]</scope>
    <source>
        <strain evidence="2 3">Y20</strain>
    </source>
</reference>
<sequence>MSSKHRVVVLKIVAGELSVTAAAAEYGMSRQYLHKLLARYRDEGLDGLKPRSRAPLTSPQAVTDRVRDRIVQLRAALTAAGTDAGPVTIAWHLTQEGLQAPSTSTIRRILHTAGLIAPEPRKRPRSSYIRFEADRPNETWQSDFTHWRLAEGTDVEILNWLDDHSRKLLSCTVHHPVTGKTVVDTFLHCVDEFGPPASTLTDNGRVYTARHGGGRNEFEYVLAALNIRQKNGTPNHPQTQGKIERFHQTLKRWLTARPRAATITELQTQLDQFRDYYNTTRPHRAHATTPDLAYAATPKATPAGHSDRTHYRIRHDHVDSNGKISFRRAARMHHLGIGANHRGKRCILIADEHTVTVIHLDTGEIIATNTIDPARTYWRNNEREPGRWPDSLS</sequence>
<dbReference type="InterPro" id="IPR036397">
    <property type="entry name" value="RNaseH_sf"/>
</dbReference>
<gene>
    <name evidence="2" type="ORF">RYJ27_09990</name>
</gene>
<dbReference type="PROSITE" id="PS50994">
    <property type="entry name" value="INTEGRASE"/>
    <property type="match status" value="1"/>
</dbReference>
<dbReference type="SUPFAM" id="SSF53098">
    <property type="entry name" value="Ribonuclease H-like"/>
    <property type="match status" value="1"/>
</dbReference>
<dbReference type="PANTHER" id="PTHR35004:SF7">
    <property type="entry name" value="INTEGRASE PROTEIN"/>
    <property type="match status" value="1"/>
</dbReference>
<evidence type="ECO:0000313" key="3">
    <source>
        <dbReference type="Proteomes" id="UP001329313"/>
    </source>
</evidence>
<protein>
    <submittedName>
        <fullName evidence="2">IS481 family transposase</fullName>
    </submittedName>
</protein>
<proteinExistence type="predicted"/>
<dbReference type="RefSeq" id="WP_330170166.1">
    <property type="nucleotide sequence ID" value="NZ_CP137080.1"/>
</dbReference>
<dbReference type="GO" id="GO:0003676">
    <property type="term" value="F:nucleic acid binding"/>
    <property type="evidence" value="ECO:0007669"/>
    <property type="project" value="InterPro"/>
</dbReference>
<name>A0AAU0MFS0_9MICO</name>
<dbReference type="Proteomes" id="UP001329313">
    <property type="component" value="Chromosome"/>
</dbReference>